<dbReference type="Proteomes" id="UP001186974">
    <property type="component" value="Unassembled WGS sequence"/>
</dbReference>
<evidence type="ECO:0000313" key="2">
    <source>
        <dbReference type="Proteomes" id="UP001186974"/>
    </source>
</evidence>
<proteinExistence type="predicted"/>
<comment type="caution">
    <text evidence="1">The sequence shown here is derived from an EMBL/GenBank/DDBJ whole genome shotgun (WGS) entry which is preliminary data.</text>
</comment>
<dbReference type="EMBL" id="JAWDJW010002066">
    <property type="protein sequence ID" value="KAK3078250.1"/>
    <property type="molecule type" value="Genomic_DNA"/>
</dbReference>
<reference evidence="1" key="1">
    <citation type="submission" date="2024-09" db="EMBL/GenBank/DDBJ databases">
        <title>Black Yeasts Isolated from many extreme environments.</title>
        <authorList>
            <person name="Coleine C."/>
            <person name="Stajich J.E."/>
            <person name="Selbmann L."/>
        </authorList>
    </citation>
    <scope>NUCLEOTIDE SEQUENCE</scope>
    <source>
        <strain evidence="1">CCFEE 5737</strain>
    </source>
</reference>
<protein>
    <submittedName>
        <fullName evidence="1">Uncharacterized protein</fullName>
    </submittedName>
</protein>
<accession>A0ACC3DNZ3</accession>
<evidence type="ECO:0000313" key="1">
    <source>
        <dbReference type="EMBL" id="KAK3078250.1"/>
    </source>
</evidence>
<keyword evidence="2" id="KW-1185">Reference proteome</keyword>
<gene>
    <name evidence="1" type="ORF">LTS18_008063</name>
</gene>
<name>A0ACC3DNZ3_9PEZI</name>
<organism evidence="1 2">
    <name type="scientific">Coniosporium uncinatum</name>
    <dbReference type="NCBI Taxonomy" id="93489"/>
    <lineage>
        <taxon>Eukaryota</taxon>
        <taxon>Fungi</taxon>
        <taxon>Dikarya</taxon>
        <taxon>Ascomycota</taxon>
        <taxon>Pezizomycotina</taxon>
        <taxon>Dothideomycetes</taxon>
        <taxon>Dothideomycetes incertae sedis</taxon>
        <taxon>Coniosporium</taxon>
    </lineage>
</organism>
<sequence>MRTQSLLLSLAISAFASSSLIARDSCPTSQTTCSPNGAQTTSLPAVGPDLSSFYDDLLDSVKGISFKKRSIAVARRRSSSAEVYRLQSRHDAPYCCLESTQCLLLQDYNVPFCYDKFTTSYFLPDGSYGTISNGSFSSADGSSRANLLTGEYYAAGNSGNIYSAFPSDKPNLSTLSIPPQYTGTGVGGPIAATNLGNIVIYTTTYMETIAGPTTLPETTRMGTTIPGTTVSGRTVEAQTISATTVAAVTVEGTTMVATESLATSTVRAASANQTGGVARSSSQHAFVVAGVSLLGVGGIFVHML</sequence>